<organism evidence="2 3">
    <name type="scientific">Phakopsora pachyrhizi</name>
    <name type="common">Asian soybean rust disease fungus</name>
    <dbReference type="NCBI Taxonomy" id="170000"/>
    <lineage>
        <taxon>Eukaryota</taxon>
        <taxon>Fungi</taxon>
        <taxon>Dikarya</taxon>
        <taxon>Basidiomycota</taxon>
        <taxon>Pucciniomycotina</taxon>
        <taxon>Pucciniomycetes</taxon>
        <taxon>Pucciniales</taxon>
        <taxon>Phakopsoraceae</taxon>
        <taxon>Phakopsora</taxon>
    </lineage>
</organism>
<sequence length="286" mass="31585">MTSSNLSQQPSSSLTIRQYQPDLNRSRPILKRSRTPYTPNILPDRQSSGFSDPNTQQDVIITHHSSKKRRVSPTGAFSKLSISTSAEGPSTSSTSIVRLPSINSFTANPTFRTDLKIFNPPSCLSEDSIGSDEEVRMRSSYSAYEVEPDRIFVESLSDTDQSQSNHQDADDDPDEEGIRIVEDDLSNRLISSHYMRQRRAIEDLMRANLPVNGSLSSLGCEDDLGMGLVGDENNQLVLYRRPEWPITGDNDPEGAEGMMSVVDCDEAEGVVGKVGCGEEDESMDLD</sequence>
<proteinExistence type="predicted"/>
<keyword evidence="3" id="KW-1185">Reference proteome</keyword>
<reference evidence="2" key="1">
    <citation type="submission" date="2022-06" db="EMBL/GenBank/DDBJ databases">
        <authorList>
            <consortium name="SYNGENTA / RWTH Aachen University"/>
        </authorList>
    </citation>
    <scope>NUCLEOTIDE SEQUENCE</scope>
</reference>
<comment type="caution">
    <text evidence="2">The sequence shown here is derived from an EMBL/GenBank/DDBJ whole genome shotgun (WGS) entry which is preliminary data.</text>
</comment>
<protein>
    <submittedName>
        <fullName evidence="2">Expressed protein</fullName>
    </submittedName>
</protein>
<dbReference type="AlphaFoldDB" id="A0AAV0AGA6"/>
<feature type="region of interest" description="Disordered" evidence="1">
    <location>
        <begin position="1"/>
        <end position="55"/>
    </location>
</feature>
<accession>A0AAV0AGA6</accession>
<feature type="compositionally biased region" description="Polar residues" evidence="1">
    <location>
        <begin position="156"/>
        <end position="166"/>
    </location>
</feature>
<feature type="compositionally biased region" description="Low complexity" evidence="1">
    <location>
        <begin position="1"/>
        <end position="14"/>
    </location>
</feature>
<evidence type="ECO:0000313" key="2">
    <source>
        <dbReference type="EMBL" id="CAH7666996.1"/>
    </source>
</evidence>
<name>A0AAV0AGA6_PHAPC</name>
<dbReference type="Proteomes" id="UP001153365">
    <property type="component" value="Unassembled WGS sequence"/>
</dbReference>
<feature type="region of interest" description="Disordered" evidence="1">
    <location>
        <begin position="156"/>
        <end position="176"/>
    </location>
</feature>
<evidence type="ECO:0000256" key="1">
    <source>
        <dbReference type="SAM" id="MobiDB-lite"/>
    </source>
</evidence>
<feature type="compositionally biased region" description="Polar residues" evidence="1">
    <location>
        <begin position="45"/>
        <end position="55"/>
    </location>
</feature>
<gene>
    <name evidence="2" type="ORF">PPACK8108_LOCUS1367</name>
</gene>
<dbReference type="EMBL" id="CALTRL010000188">
    <property type="protein sequence ID" value="CAH7666996.1"/>
    <property type="molecule type" value="Genomic_DNA"/>
</dbReference>
<evidence type="ECO:0000313" key="3">
    <source>
        <dbReference type="Proteomes" id="UP001153365"/>
    </source>
</evidence>